<organism evidence="2 3">
    <name type="scientific">Allorhizobium borbori</name>
    <dbReference type="NCBI Taxonomy" id="485907"/>
    <lineage>
        <taxon>Bacteria</taxon>
        <taxon>Pseudomonadati</taxon>
        <taxon>Pseudomonadota</taxon>
        <taxon>Alphaproteobacteria</taxon>
        <taxon>Hyphomicrobiales</taxon>
        <taxon>Rhizobiaceae</taxon>
        <taxon>Rhizobium/Agrobacterium group</taxon>
        <taxon>Allorhizobium</taxon>
    </lineage>
</organism>
<keyword evidence="3" id="KW-1185">Reference proteome</keyword>
<evidence type="ECO:0008006" key="4">
    <source>
        <dbReference type="Google" id="ProtNLM"/>
    </source>
</evidence>
<proteinExistence type="predicted"/>
<sequence>MPWDKLPTRTIRWTRYDADQEKLDVIMKGHKFISHKGVLPHMYDALRESEEPEFYYKYYIQPLAVARRRTTGRRLAVAAVFLCTVGAMLVIPLSEQMIGGQLMSSVKLFLAHKGVL</sequence>
<gene>
    <name evidence="2" type="ORF">GGQ66_003970</name>
</gene>
<dbReference type="RefSeq" id="WP_183794826.1">
    <property type="nucleotide sequence ID" value="NZ_JACIDU010000020.1"/>
</dbReference>
<dbReference type="EMBL" id="JACIDU010000020">
    <property type="protein sequence ID" value="MBB4105383.1"/>
    <property type="molecule type" value="Genomic_DNA"/>
</dbReference>
<evidence type="ECO:0000313" key="3">
    <source>
        <dbReference type="Proteomes" id="UP000584824"/>
    </source>
</evidence>
<name>A0A7W6P366_9HYPH</name>
<evidence type="ECO:0000313" key="2">
    <source>
        <dbReference type="EMBL" id="MBB4105383.1"/>
    </source>
</evidence>
<accession>A0A7W6P366</accession>
<protein>
    <recommendedName>
        <fullName evidence="4">KTSC domain-containing protein</fullName>
    </recommendedName>
</protein>
<dbReference type="Proteomes" id="UP000584824">
    <property type="component" value="Unassembled WGS sequence"/>
</dbReference>
<keyword evidence="1" id="KW-0472">Membrane</keyword>
<keyword evidence="1" id="KW-0812">Transmembrane</keyword>
<comment type="caution">
    <text evidence="2">The sequence shown here is derived from an EMBL/GenBank/DDBJ whole genome shotgun (WGS) entry which is preliminary data.</text>
</comment>
<dbReference type="AlphaFoldDB" id="A0A7W6P366"/>
<feature type="transmembrane region" description="Helical" evidence="1">
    <location>
        <begin position="75"/>
        <end position="94"/>
    </location>
</feature>
<reference evidence="2 3" key="1">
    <citation type="submission" date="2020-08" db="EMBL/GenBank/DDBJ databases">
        <title>Genomic Encyclopedia of Type Strains, Phase IV (KMG-IV): sequencing the most valuable type-strain genomes for metagenomic binning, comparative biology and taxonomic classification.</title>
        <authorList>
            <person name="Goeker M."/>
        </authorList>
    </citation>
    <scope>NUCLEOTIDE SEQUENCE [LARGE SCALE GENOMIC DNA]</scope>
    <source>
        <strain evidence="2 3">DSM 26385</strain>
    </source>
</reference>
<evidence type="ECO:0000256" key="1">
    <source>
        <dbReference type="SAM" id="Phobius"/>
    </source>
</evidence>
<keyword evidence="1" id="KW-1133">Transmembrane helix</keyword>